<accession>A0A915IZH9</accession>
<evidence type="ECO:0000313" key="2">
    <source>
        <dbReference type="WBParaSite" id="nRc.2.0.1.t19239-RA"/>
    </source>
</evidence>
<dbReference type="AlphaFoldDB" id="A0A915IZH9"/>
<name>A0A915IZH9_ROMCU</name>
<protein>
    <submittedName>
        <fullName evidence="2">Uncharacterized protein</fullName>
    </submittedName>
</protein>
<dbReference type="WBParaSite" id="nRc.2.0.1.t19239-RA">
    <property type="protein sequence ID" value="nRc.2.0.1.t19239-RA"/>
    <property type="gene ID" value="nRc.2.0.1.g19239"/>
</dbReference>
<evidence type="ECO:0000313" key="1">
    <source>
        <dbReference type="Proteomes" id="UP000887565"/>
    </source>
</evidence>
<keyword evidence="1" id="KW-1185">Reference proteome</keyword>
<proteinExistence type="predicted"/>
<sequence length="177" mass="19537">MVLDAKKDDRINNKQPNQKFHQRFDLQIDVGRRPPYPLRNFARLRPVETAATKTGHHLLGLHVVVGQGGVAGVFFFVVSVVVSARPGAAATPIPEQQFVAQFQQVDKAAPLAGRAAYFVRRGGQVQAFQSFVQFAQFVSNNCSFDDFVDFGDPKFHRQTQSSAAFIDETLALGDGFV</sequence>
<reference evidence="2" key="1">
    <citation type="submission" date="2022-11" db="UniProtKB">
        <authorList>
            <consortium name="WormBaseParasite"/>
        </authorList>
    </citation>
    <scope>IDENTIFICATION</scope>
</reference>
<organism evidence="1 2">
    <name type="scientific">Romanomermis culicivorax</name>
    <name type="common">Nematode worm</name>
    <dbReference type="NCBI Taxonomy" id="13658"/>
    <lineage>
        <taxon>Eukaryota</taxon>
        <taxon>Metazoa</taxon>
        <taxon>Ecdysozoa</taxon>
        <taxon>Nematoda</taxon>
        <taxon>Enoplea</taxon>
        <taxon>Dorylaimia</taxon>
        <taxon>Mermithida</taxon>
        <taxon>Mermithoidea</taxon>
        <taxon>Mermithidae</taxon>
        <taxon>Romanomermis</taxon>
    </lineage>
</organism>
<dbReference type="Proteomes" id="UP000887565">
    <property type="component" value="Unplaced"/>
</dbReference>